<evidence type="ECO:0000256" key="1">
    <source>
        <dbReference type="SAM" id="SignalP"/>
    </source>
</evidence>
<feature type="signal peptide" evidence="1">
    <location>
        <begin position="1"/>
        <end position="30"/>
    </location>
</feature>
<dbReference type="InterPro" id="IPR011050">
    <property type="entry name" value="Pectin_lyase_fold/virulence"/>
</dbReference>
<organism evidence="2 3">
    <name type="scientific">Streptomyces mirabilis</name>
    <dbReference type="NCBI Taxonomy" id="68239"/>
    <lineage>
        <taxon>Bacteria</taxon>
        <taxon>Bacillati</taxon>
        <taxon>Actinomycetota</taxon>
        <taxon>Actinomycetes</taxon>
        <taxon>Kitasatosporales</taxon>
        <taxon>Streptomycetaceae</taxon>
        <taxon>Streptomyces</taxon>
    </lineage>
</organism>
<keyword evidence="3" id="KW-1185">Reference proteome</keyword>
<feature type="chain" id="PRO_5046274992" description="Polymorphic outer membrane protein repeat-containing protein" evidence="1">
    <location>
        <begin position="31"/>
        <end position="392"/>
    </location>
</feature>
<gene>
    <name evidence="2" type="ORF">PU648_56785</name>
</gene>
<dbReference type="RefSeq" id="WP_266944532.1">
    <property type="nucleotide sequence ID" value="NZ_JAPEMK010000002.1"/>
</dbReference>
<evidence type="ECO:0008006" key="4">
    <source>
        <dbReference type="Google" id="ProtNLM"/>
    </source>
</evidence>
<protein>
    <recommendedName>
        <fullName evidence="4">Polymorphic outer membrane protein repeat-containing protein</fullName>
    </recommendedName>
</protein>
<evidence type="ECO:0000313" key="2">
    <source>
        <dbReference type="EMBL" id="MDU9001520.1"/>
    </source>
</evidence>
<dbReference type="Proteomes" id="UP001257627">
    <property type="component" value="Unassembled WGS sequence"/>
</dbReference>
<evidence type="ECO:0000313" key="3">
    <source>
        <dbReference type="Proteomes" id="UP001257627"/>
    </source>
</evidence>
<accession>A0ABU3V5U2</accession>
<comment type="caution">
    <text evidence="2">The sequence shown here is derived from an EMBL/GenBank/DDBJ whole genome shotgun (WGS) entry which is preliminary data.</text>
</comment>
<geneLocation type="plasmid" evidence="2">
    <name>unnamed1</name>
</geneLocation>
<proteinExistence type="predicted"/>
<reference evidence="2 3" key="1">
    <citation type="submission" date="2023-02" db="EMBL/GenBank/DDBJ databases">
        <authorList>
            <person name="Maleckis M."/>
        </authorList>
    </citation>
    <scope>NUCLEOTIDE SEQUENCE [LARGE SCALE GENOMIC DNA]</scope>
    <source>
        <strain evidence="2 3">P8-A2</strain>
        <plasmid evidence="2">unnamed1</plasmid>
    </source>
</reference>
<dbReference type="SUPFAM" id="SSF51126">
    <property type="entry name" value="Pectin lyase-like"/>
    <property type="match status" value="2"/>
</dbReference>
<sequence>MKYSSLRGSAIAVGLTMGLAVAAAPSIAYAQTTIACGDIAGLITSINTLNSGNGGTIELARGCTYTFTAPIAGTNDALPPILKKITITGHDSALVRQASGAPRFRLLEVAAPTGDLTLHGIEISGGHIGVTSTEEGDGGGIKNHGKLTLDESEVTGNAADNEGGGIYNDEGATLTAYRSSISGNTSVQGGAGLSNNETGTVTLKHTTVEGNQSGDDAGGINNAGNAILTVEDSTVSHNTSREGDGGGIINGGTATLRETVVSDNFTAFEGGGINNSDEATLGITGGQITENNAGRDGGGINNEGAATLTKVKVKENSTGRDGGGINNGFNSETGLGATLTLHHSTVTENTAARNGGGINKQAGTSVTLDDSSVVKNRPNNCFPLGSVTGCQN</sequence>
<name>A0ABU3V5U2_9ACTN</name>
<keyword evidence="2" id="KW-0614">Plasmid</keyword>
<keyword evidence="1" id="KW-0732">Signal</keyword>
<dbReference type="EMBL" id="JARAKF010000003">
    <property type="protein sequence ID" value="MDU9001520.1"/>
    <property type="molecule type" value="Genomic_DNA"/>
</dbReference>